<evidence type="ECO:0000313" key="2">
    <source>
        <dbReference type="EMBL" id="OQR85868.1"/>
    </source>
</evidence>
<dbReference type="InterPro" id="IPR036397">
    <property type="entry name" value="RNaseH_sf"/>
</dbReference>
<dbReference type="AlphaFoldDB" id="A0A1V9YJI1"/>
<evidence type="ECO:0008006" key="4">
    <source>
        <dbReference type="Google" id="ProtNLM"/>
    </source>
</evidence>
<comment type="caution">
    <text evidence="2">The sequence shown here is derived from an EMBL/GenBank/DDBJ whole genome shotgun (WGS) entry which is preliminary data.</text>
</comment>
<protein>
    <recommendedName>
        <fullName evidence="4">Tc1-like transposase DDE domain-containing protein</fullName>
    </recommendedName>
</protein>
<keyword evidence="3" id="KW-1185">Reference proteome</keyword>
<name>A0A1V9YJI1_ACHHY</name>
<feature type="compositionally biased region" description="Acidic residues" evidence="1">
    <location>
        <begin position="455"/>
        <end position="473"/>
    </location>
</feature>
<dbReference type="OrthoDB" id="78393at2759"/>
<dbReference type="EMBL" id="JNBR01001570">
    <property type="protein sequence ID" value="OQR85868.1"/>
    <property type="molecule type" value="Genomic_DNA"/>
</dbReference>
<dbReference type="PANTHER" id="PTHR33939">
    <property type="entry name" value="PROTEIN CBG22215"/>
    <property type="match status" value="1"/>
</dbReference>
<feature type="region of interest" description="Disordered" evidence="1">
    <location>
        <begin position="443"/>
        <end position="473"/>
    </location>
</feature>
<dbReference type="Proteomes" id="UP000243579">
    <property type="component" value="Unassembled WGS sequence"/>
</dbReference>
<proteinExistence type="predicted"/>
<dbReference type="PANTHER" id="PTHR33939:SF1">
    <property type="entry name" value="DUF4371 DOMAIN-CONTAINING PROTEIN"/>
    <property type="match status" value="1"/>
</dbReference>
<evidence type="ECO:0000313" key="3">
    <source>
        <dbReference type="Proteomes" id="UP000243579"/>
    </source>
</evidence>
<organism evidence="2 3">
    <name type="scientific">Achlya hypogyna</name>
    <name type="common">Oomycete</name>
    <name type="synonym">Protoachlya hypogyna</name>
    <dbReference type="NCBI Taxonomy" id="1202772"/>
    <lineage>
        <taxon>Eukaryota</taxon>
        <taxon>Sar</taxon>
        <taxon>Stramenopiles</taxon>
        <taxon>Oomycota</taxon>
        <taxon>Saprolegniomycetes</taxon>
        <taxon>Saprolegniales</taxon>
        <taxon>Achlyaceae</taxon>
        <taxon>Achlya</taxon>
    </lineage>
</organism>
<evidence type="ECO:0000256" key="1">
    <source>
        <dbReference type="SAM" id="MobiDB-lite"/>
    </source>
</evidence>
<gene>
    <name evidence="2" type="ORF">ACHHYP_11247</name>
</gene>
<accession>A0A1V9YJI1</accession>
<reference evidence="2 3" key="1">
    <citation type="journal article" date="2014" name="Genome Biol. Evol.">
        <title>The secreted proteins of Achlya hypogyna and Thraustotheca clavata identify the ancestral oomycete secretome and reveal gene acquisitions by horizontal gene transfer.</title>
        <authorList>
            <person name="Misner I."/>
            <person name="Blouin N."/>
            <person name="Leonard G."/>
            <person name="Richards T.A."/>
            <person name="Lane C.E."/>
        </authorList>
    </citation>
    <scope>NUCLEOTIDE SEQUENCE [LARGE SCALE GENOMIC DNA]</scope>
    <source>
        <strain evidence="2 3">ATCC 48635</strain>
    </source>
</reference>
<dbReference type="GO" id="GO:0003676">
    <property type="term" value="F:nucleic acid binding"/>
    <property type="evidence" value="ECO:0007669"/>
    <property type="project" value="InterPro"/>
</dbReference>
<sequence length="473" mass="53186">MEAPDGDDGDCVAALCYINQQRPSALTREERLDILRLHVHLRRAKAPRVAETIAAMLGRSDKTDKQVWAEFKATGSVYVAIQPANRGSRPSVVPNTSEVTTAVKEFVRLRRITRTRTVAKDVMAFLDEHGYIAVDRGCDRSMNTWLRAVQRYLGRRGYKRGKKPGASLRLSSKHAVACATYVQAISRRLAATTDKVVMVYLDESYIHHHYKLSEDSLYHPDDADEQEKEKHKGRRFCFIAAIVDLGEEASKAIAVDIFQGGKKETKDYHGMFTQEYFDAWFQGLLDELEGMGITKACIVLDNAKYHKGLPEGTPRRSWPKADLQLACLEYSIPVDAFDLKPLLCDRLDSYIKQNIKPVVVSMAEARGHEVFFTPPHHSNLQPIEMYWANIKTRVGRAYTTGTTFQDVRTRLEEAFETIGAYAIYGCIRDAEMELEKLHSQLQEADMAECSGGGSSDDESSADSESDVDTDAEL</sequence>
<dbReference type="Gene3D" id="3.30.420.10">
    <property type="entry name" value="Ribonuclease H-like superfamily/Ribonuclease H"/>
    <property type="match status" value="1"/>
</dbReference>